<dbReference type="EMBL" id="CP110226">
    <property type="protein sequence ID" value="UZD23808.1"/>
    <property type="molecule type" value="Genomic_DNA"/>
</dbReference>
<reference evidence="1" key="1">
    <citation type="submission" date="2022-10" db="EMBL/GenBank/DDBJ databases">
        <title>Algoriphagus sp. a novel bacteria isolate from halophytes salicornia europaea.</title>
        <authorList>
            <person name="Peng Y."/>
            <person name="Jiang L."/>
            <person name="Lee J."/>
        </authorList>
    </citation>
    <scope>NUCLEOTIDE SEQUENCE</scope>
    <source>
        <strain evidence="1">TR-M5</strain>
    </source>
</reference>
<dbReference type="Proteomes" id="UP001163156">
    <property type="component" value="Chromosome"/>
</dbReference>
<organism evidence="1 2">
    <name type="scientific">Algoriphagus halophytocola</name>
    <dbReference type="NCBI Taxonomy" id="2991499"/>
    <lineage>
        <taxon>Bacteria</taxon>
        <taxon>Pseudomonadati</taxon>
        <taxon>Bacteroidota</taxon>
        <taxon>Cytophagia</taxon>
        <taxon>Cytophagales</taxon>
        <taxon>Cyclobacteriaceae</taxon>
        <taxon>Algoriphagus</taxon>
    </lineage>
</organism>
<protein>
    <recommendedName>
        <fullName evidence="3">PDZ domain-containing protein</fullName>
    </recommendedName>
</protein>
<dbReference type="SUPFAM" id="SSF50156">
    <property type="entry name" value="PDZ domain-like"/>
    <property type="match status" value="1"/>
</dbReference>
<dbReference type="RefSeq" id="WP_264810459.1">
    <property type="nucleotide sequence ID" value="NZ_CP110226.1"/>
</dbReference>
<proteinExistence type="predicted"/>
<dbReference type="InterPro" id="IPR036034">
    <property type="entry name" value="PDZ_sf"/>
</dbReference>
<accession>A0ABY6MJI9</accession>
<evidence type="ECO:0000313" key="1">
    <source>
        <dbReference type="EMBL" id="UZD23808.1"/>
    </source>
</evidence>
<gene>
    <name evidence="1" type="ORF">OM944_04780</name>
</gene>
<evidence type="ECO:0000313" key="2">
    <source>
        <dbReference type="Proteomes" id="UP001163156"/>
    </source>
</evidence>
<keyword evidence="2" id="KW-1185">Reference proteome</keyword>
<evidence type="ECO:0008006" key="3">
    <source>
        <dbReference type="Google" id="ProtNLM"/>
    </source>
</evidence>
<name>A0ABY6MJI9_9BACT</name>
<sequence length="99" mass="11335">MVNDGFYFKPYTDAVLDYRSPLDFHTANGKVVHVKDSSDAFIAGVRKGQLLQAANGIQLDSMSFCEQQSMDWIEFYNQKNIQFVFESEEGVLTYDYTAK</sequence>